<sequence length="99" mass="11204">MANTYNTTVFALRRLRLTPHVNWKWDVDYTAPLAGLPQVIVPIGQYEYVSRITNALEKLPISVAVISARGSEIAILKFLEEFLKSEHLPLSVETGRFAF</sequence>
<dbReference type="EMBL" id="CAOQHR010000007">
    <property type="protein sequence ID" value="CAI6336796.1"/>
    <property type="molecule type" value="Genomic_DNA"/>
</dbReference>
<organism evidence="1 2">
    <name type="scientific">Periconia digitata</name>
    <dbReference type="NCBI Taxonomy" id="1303443"/>
    <lineage>
        <taxon>Eukaryota</taxon>
        <taxon>Fungi</taxon>
        <taxon>Dikarya</taxon>
        <taxon>Ascomycota</taxon>
        <taxon>Pezizomycotina</taxon>
        <taxon>Dothideomycetes</taxon>
        <taxon>Pleosporomycetidae</taxon>
        <taxon>Pleosporales</taxon>
        <taxon>Massarineae</taxon>
        <taxon>Periconiaceae</taxon>
        <taxon>Periconia</taxon>
    </lineage>
</organism>
<dbReference type="SUPFAM" id="SSF75304">
    <property type="entry name" value="Amidase signature (AS) enzymes"/>
    <property type="match status" value="1"/>
</dbReference>
<reference evidence="1" key="1">
    <citation type="submission" date="2023-01" db="EMBL/GenBank/DDBJ databases">
        <authorList>
            <person name="Van Ghelder C."/>
            <person name="Rancurel C."/>
        </authorList>
    </citation>
    <scope>NUCLEOTIDE SEQUENCE</scope>
    <source>
        <strain evidence="1">CNCM I-4278</strain>
    </source>
</reference>
<evidence type="ECO:0000313" key="2">
    <source>
        <dbReference type="Proteomes" id="UP001152607"/>
    </source>
</evidence>
<keyword evidence="2" id="KW-1185">Reference proteome</keyword>
<dbReference type="InterPro" id="IPR036928">
    <property type="entry name" value="AS_sf"/>
</dbReference>
<dbReference type="AlphaFoldDB" id="A0A9W4UIG8"/>
<gene>
    <name evidence="1" type="ORF">PDIGIT_LOCUS9902</name>
</gene>
<dbReference type="Proteomes" id="UP001152607">
    <property type="component" value="Unassembled WGS sequence"/>
</dbReference>
<comment type="caution">
    <text evidence="1">The sequence shown here is derived from an EMBL/GenBank/DDBJ whole genome shotgun (WGS) entry which is preliminary data.</text>
</comment>
<name>A0A9W4UIG8_9PLEO</name>
<accession>A0A9W4UIG8</accession>
<protein>
    <submittedName>
        <fullName evidence="1">Uncharacterized protein</fullName>
    </submittedName>
</protein>
<proteinExistence type="predicted"/>
<dbReference type="OrthoDB" id="5423360at2759"/>
<evidence type="ECO:0000313" key="1">
    <source>
        <dbReference type="EMBL" id="CAI6336796.1"/>
    </source>
</evidence>